<protein>
    <submittedName>
        <fullName evidence="3">Uncharacterized protein</fullName>
    </submittedName>
</protein>
<evidence type="ECO:0000313" key="4">
    <source>
        <dbReference type="Proteomes" id="UP000057910"/>
    </source>
</evidence>
<organism evidence="3 4">
    <name type="scientific">Burkholderia ubonensis</name>
    <dbReference type="NCBI Taxonomy" id="101571"/>
    <lineage>
        <taxon>Bacteria</taxon>
        <taxon>Pseudomonadati</taxon>
        <taxon>Pseudomonadota</taxon>
        <taxon>Betaproteobacteria</taxon>
        <taxon>Burkholderiales</taxon>
        <taxon>Burkholderiaceae</taxon>
        <taxon>Burkholderia</taxon>
        <taxon>Burkholderia cepacia complex</taxon>
    </lineage>
</organism>
<feature type="chain" id="PRO_5044874937" evidence="2">
    <location>
        <begin position="19"/>
        <end position="127"/>
    </location>
</feature>
<name>A0ABD4E0R4_9BURK</name>
<keyword evidence="2" id="KW-0732">Signal</keyword>
<evidence type="ECO:0000313" key="3">
    <source>
        <dbReference type="EMBL" id="KVN84883.1"/>
    </source>
</evidence>
<reference evidence="3 4" key="1">
    <citation type="submission" date="2015-11" db="EMBL/GenBank/DDBJ databases">
        <title>Expanding the genomic diversity of Burkholderia species for the development of highly accurate diagnostics.</title>
        <authorList>
            <person name="Sahl J."/>
            <person name="Keim P."/>
            <person name="Wagner D."/>
        </authorList>
    </citation>
    <scope>NUCLEOTIDE SEQUENCE [LARGE SCALE GENOMIC DNA]</scope>
    <source>
        <strain evidence="3 4">MSMB1585WGS</strain>
    </source>
</reference>
<dbReference type="Proteomes" id="UP000057910">
    <property type="component" value="Unassembled WGS sequence"/>
</dbReference>
<sequence>MLRLSIGAAMLVCGAAFAAQPTDGAPPAPAASNQVFPPLPPFASLPPGAGGDDEVPALAPAGGRHAKKPRHAPPVKRAPEFQVHLVVTEASRAALAAVDKKLDDAMAKSVRDRRTTGAGAAALAMAQ</sequence>
<proteinExistence type="predicted"/>
<feature type="region of interest" description="Disordered" evidence="1">
    <location>
        <begin position="21"/>
        <end position="77"/>
    </location>
</feature>
<dbReference type="EMBL" id="LPAD01000063">
    <property type="protein sequence ID" value="KVN84883.1"/>
    <property type="molecule type" value="Genomic_DNA"/>
</dbReference>
<dbReference type="RefSeq" id="WP_059852798.1">
    <property type="nucleotide sequence ID" value="NZ_LOZC01000003.1"/>
</dbReference>
<dbReference type="AlphaFoldDB" id="A0ABD4E0R4"/>
<evidence type="ECO:0000256" key="1">
    <source>
        <dbReference type="SAM" id="MobiDB-lite"/>
    </source>
</evidence>
<evidence type="ECO:0000256" key="2">
    <source>
        <dbReference type="SAM" id="SignalP"/>
    </source>
</evidence>
<feature type="compositionally biased region" description="Basic residues" evidence="1">
    <location>
        <begin position="64"/>
        <end position="74"/>
    </location>
</feature>
<comment type="caution">
    <text evidence="3">The sequence shown here is derived from an EMBL/GenBank/DDBJ whole genome shotgun (WGS) entry which is preliminary data.</text>
</comment>
<accession>A0ABD4E0R4</accession>
<gene>
    <name evidence="3" type="ORF">WJ68_14610</name>
</gene>
<feature type="signal peptide" evidence="2">
    <location>
        <begin position="1"/>
        <end position="18"/>
    </location>
</feature>